<dbReference type="InterPro" id="IPR051532">
    <property type="entry name" value="Ester_Hydrolysis_Enzymes"/>
</dbReference>
<feature type="chain" id="PRO_5008085854" description="SGNH hydrolase-type esterase domain-containing protein" evidence="1">
    <location>
        <begin position="25"/>
        <end position="306"/>
    </location>
</feature>
<dbReference type="GO" id="GO:0004622">
    <property type="term" value="F:phosphatidylcholine lysophospholipase activity"/>
    <property type="evidence" value="ECO:0007669"/>
    <property type="project" value="TreeGrafter"/>
</dbReference>
<proteinExistence type="predicted"/>
<dbReference type="Gene3D" id="3.40.50.1110">
    <property type="entry name" value="SGNH hydrolase"/>
    <property type="match status" value="1"/>
</dbReference>
<evidence type="ECO:0000259" key="2">
    <source>
        <dbReference type="Pfam" id="PF13472"/>
    </source>
</evidence>
<dbReference type="EMBL" id="LHPM01000013">
    <property type="protein sequence ID" value="OAL65709.1"/>
    <property type="molecule type" value="Genomic_DNA"/>
</dbReference>
<gene>
    <name evidence="3" type="ORF">A7C99_2808</name>
</gene>
<feature type="domain" description="SGNH hydrolase-type esterase" evidence="2">
    <location>
        <begin position="152"/>
        <end position="277"/>
    </location>
</feature>
<dbReference type="Pfam" id="PF13472">
    <property type="entry name" value="Lipase_GDSL_2"/>
    <property type="match status" value="1"/>
</dbReference>
<dbReference type="SUPFAM" id="SSF52266">
    <property type="entry name" value="SGNH hydrolase"/>
    <property type="match status" value="1"/>
</dbReference>
<dbReference type="InterPro" id="IPR036514">
    <property type="entry name" value="SGNH_hydro_sf"/>
</dbReference>
<evidence type="ECO:0000256" key="1">
    <source>
        <dbReference type="SAM" id="SignalP"/>
    </source>
</evidence>
<dbReference type="PANTHER" id="PTHR30383">
    <property type="entry name" value="THIOESTERASE 1/PROTEASE 1/LYSOPHOSPHOLIPASE L1"/>
    <property type="match status" value="1"/>
</dbReference>
<sequence length="306" mass="33926">MERVMAKFLFLLFTLCALVSFLSATPPRWPGRSQYQYSSSSIVSSVVQGSTTRQPDDLRVMFVGDSMTQGKQGDWTWRYRIWQWFQAQGIAVTFVGPYTGTVEPDAPAPPLNKLEEAPKASNIKTSGGYAPGVSPDFDRHHFSVWGRSAAFDKDLIYDVVSAHPADMMLLMLGFNDLGWLFSKPMDAVASLYGLIKNARKANPNLKFAVANIPQRSFIGRGDLPVSTDEYNSILRLALPQWSTEQSPIHLVELQEHYSCGMSNCDAGYDGLHPNAQGEFQIAHAFTLTLINDFKIGSSPLVIPPNL</sequence>
<dbReference type="PANTHER" id="PTHR30383:SF5">
    <property type="entry name" value="SGNH HYDROLASE-TYPE ESTERASE DOMAIN-CONTAINING PROTEIN"/>
    <property type="match status" value="1"/>
</dbReference>
<accession>A0A178F0F8</accession>
<comment type="caution">
    <text evidence="3">The sequence shown here is derived from an EMBL/GenBank/DDBJ whole genome shotgun (WGS) entry which is preliminary data.</text>
</comment>
<dbReference type="AlphaFoldDB" id="A0A178F0F8"/>
<name>A0A178F0F8_TRIRU</name>
<feature type="signal peptide" evidence="1">
    <location>
        <begin position="1"/>
        <end position="24"/>
    </location>
</feature>
<protein>
    <recommendedName>
        <fullName evidence="2">SGNH hydrolase-type esterase domain-containing protein</fullName>
    </recommendedName>
</protein>
<dbReference type="Proteomes" id="UP000243015">
    <property type="component" value="Unassembled WGS sequence"/>
</dbReference>
<dbReference type="InterPro" id="IPR013830">
    <property type="entry name" value="SGNH_hydro"/>
</dbReference>
<reference evidence="3 4" key="1">
    <citation type="submission" date="2016-05" db="EMBL/GenBank/DDBJ databases">
        <title>Genome sequencing of Trichophyton rubrum CMCC(F)T1i isolated from hair.</title>
        <authorList>
            <person name="Zhan P."/>
            <person name="Tao Y."/>
            <person name="Liu W."/>
        </authorList>
    </citation>
    <scope>NUCLEOTIDE SEQUENCE [LARGE SCALE GENOMIC DNA]</scope>
    <source>
        <strain evidence="4">CMCC(F)T1i</strain>
    </source>
</reference>
<keyword evidence="1" id="KW-0732">Signal</keyword>
<organism evidence="3 4">
    <name type="scientific">Trichophyton rubrum</name>
    <name type="common">Athlete's foot fungus</name>
    <name type="synonym">Epidermophyton rubrum</name>
    <dbReference type="NCBI Taxonomy" id="5551"/>
    <lineage>
        <taxon>Eukaryota</taxon>
        <taxon>Fungi</taxon>
        <taxon>Dikarya</taxon>
        <taxon>Ascomycota</taxon>
        <taxon>Pezizomycotina</taxon>
        <taxon>Eurotiomycetes</taxon>
        <taxon>Eurotiomycetidae</taxon>
        <taxon>Onygenales</taxon>
        <taxon>Arthrodermataceae</taxon>
        <taxon>Trichophyton</taxon>
    </lineage>
</organism>
<evidence type="ECO:0000313" key="3">
    <source>
        <dbReference type="EMBL" id="OAL65709.1"/>
    </source>
</evidence>
<dbReference type="OrthoDB" id="2119228at2759"/>
<dbReference type="CDD" id="cd01833">
    <property type="entry name" value="XynB_like"/>
    <property type="match status" value="1"/>
</dbReference>
<evidence type="ECO:0000313" key="4">
    <source>
        <dbReference type="Proteomes" id="UP000243015"/>
    </source>
</evidence>